<evidence type="ECO:0000259" key="2">
    <source>
        <dbReference type="PROSITE" id="PS50405"/>
    </source>
</evidence>
<dbReference type="PROSITE" id="PS50404">
    <property type="entry name" value="GST_NTER"/>
    <property type="match status" value="1"/>
</dbReference>
<dbReference type="SFLD" id="SFLDG01150">
    <property type="entry name" value="Main.1:_Beta-like"/>
    <property type="match status" value="1"/>
</dbReference>
<dbReference type="SFLD" id="SFLDG00358">
    <property type="entry name" value="Main_(cytGST)"/>
    <property type="match status" value="1"/>
</dbReference>
<dbReference type="PANTHER" id="PTHR44051">
    <property type="entry name" value="GLUTATHIONE S-TRANSFERASE-RELATED"/>
    <property type="match status" value="1"/>
</dbReference>
<dbReference type="CDD" id="cd03057">
    <property type="entry name" value="GST_N_Beta"/>
    <property type="match status" value="1"/>
</dbReference>
<proteinExistence type="predicted"/>
<dbReference type="Pfam" id="PF13409">
    <property type="entry name" value="GST_N_2"/>
    <property type="match status" value="1"/>
</dbReference>
<dbReference type="GO" id="GO:0004364">
    <property type="term" value="F:glutathione transferase activity"/>
    <property type="evidence" value="ECO:0007669"/>
    <property type="project" value="UniProtKB-EC"/>
</dbReference>
<dbReference type="CDD" id="cd03188">
    <property type="entry name" value="GST_C_Beta"/>
    <property type="match status" value="1"/>
</dbReference>
<comment type="caution">
    <text evidence="3">The sequence shown here is derived from an EMBL/GenBank/DDBJ whole genome shotgun (WGS) entry which is preliminary data.</text>
</comment>
<protein>
    <submittedName>
        <fullName evidence="3">Glutathione transferase GstA</fullName>
        <ecNumber evidence="3">2.5.1.18</ecNumber>
    </submittedName>
</protein>
<dbReference type="RefSeq" id="WP_315652506.1">
    <property type="nucleotide sequence ID" value="NZ_JAVXZY010000010.1"/>
</dbReference>
<dbReference type="SUPFAM" id="SSF47616">
    <property type="entry name" value="GST C-terminal domain-like"/>
    <property type="match status" value="1"/>
</dbReference>
<dbReference type="Gene3D" id="1.20.1050.10">
    <property type="match status" value="1"/>
</dbReference>
<evidence type="ECO:0000313" key="3">
    <source>
        <dbReference type="EMBL" id="MDT9001622.1"/>
    </source>
</evidence>
<sequence length="202" mass="22532">MKLYYSPGACSLSPHIVLHESGLKFETVLASTKTHKLQDGTDYYTINAKGYVPLLELANGDRLSEGPVIVQYIADLVPEKQLAPANGSWPRYRLQEWLNFITTELHKGFSPLFNPAMPEEAKALFRAKLLERFKWVDAELEGRSYLMGEQFTVADAYLFTVSNWGQHVGVDISGFAHLAAYRGRVAARPAVQAAMKAEGLLK</sequence>
<dbReference type="EMBL" id="JAVXZY010000010">
    <property type="protein sequence ID" value="MDT9001622.1"/>
    <property type="molecule type" value="Genomic_DNA"/>
</dbReference>
<dbReference type="InterPro" id="IPR040079">
    <property type="entry name" value="Glutathione_S-Trfase"/>
</dbReference>
<name>A0ABU3PG96_9BURK</name>
<dbReference type="InterPro" id="IPR036249">
    <property type="entry name" value="Thioredoxin-like_sf"/>
</dbReference>
<reference evidence="3" key="1">
    <citation type="submission" date="2023-09" db="EMBL/GenBank/DDBJ databases">
        <title>Paucibacter sp. APW11 Genome sequencing and assembly.</title>
        <authorList>
            <person name="Kim I."/>
        </authorList>
    </citation>
    <scope>NUCLEOTIDE SEQUENCE</scope>
    <source>
        <strain evidence="3">APW11</strain>
    </source>
</reference>
<keyword evidence="4" id="KW-1185">Reference proteome</keyword>
<evidence type="ECO:0000313" key="4">
    <source>
        <dbReference type="Proteomes" id="UP001246372"/>
    </source>
</evidence>
<dbReference type="PANTHER" id="PTHR44051:SF8">
    <property type="entry name" value="GLUTATHIONE S-TRANSFERASE GSTA"/>
    <property type="match status" value="1"/>
</dbReference>
<feature type="domain" description="GST C-terminal" evidence="2">
    <location>
        <begin position="87"/>
        <end position="202"/>
    </location>
</feature>
<dbReference type="SUPFAM" id="SSF52833">
    <property type="entry name" value="Thioredoxin-like"/>
    <property type="match status" value="1"/>
</dbReference>
<gene>
    <name evidence="3" type="primary">gstA</name>
    <name evidence="3" type="ORF">RQP53_20260</name>
</gene>
<evidence type="ECO:0000259" key="1">
    <source>
        <dbReference type="PROSITE" id="PS50404"/>
    </source>
</evidence>
<dbReference type="EC" id="2.5.1.18" evidence="3"/>
<dbReference type="Pfam" id="PF00043">
    <property type="entry name" value="GST_C"/>
    <property type="match status" value="1"/>
</dbReference>
<dbReference type="Proteomes" id="UP001246372">
    <property type="component" value="Unassembled WGS sequence"/>
</dbReference>
<feature type="domain" description="GST N-terminal" evidence="1">
    <location>
        <begin position="1"/>
        <end position="81"/>
    </location>
</feature>
<dbReference type="InterPro" id="IPR004045">
    <property type="entry name" value="Glutathione_S-Trfase_N"/>
</dbReference>
<dbReference type="InterPro" id="IPR010987">
    <property type="entry name" value="Glutathione-S-Trfase_C-like"/>
</dbReference>
<keyword evidence="3" id="KW-0808">Transferase</keyword>
<accession>A0ABU3PG96</accession>
<dbReference type="PROSITE" id="PS50405">
    <property type="entry name" value="GST_CTER"/>
    <property type="match status" value="1"/>
</dbReference>
<dbReference type="Gene3D" id="3.40.30.10">
    <property type="entry name" value="Glutaredoxin"/>
    <property type="match status" value="1"/>
</dbReference>
<dbReference type="InterPro" id="IPR036282">
    <property type="entry name" value="Glutathione-S-Trfase_C_sf"/>
</dbReference>
<dbReference type="SFLD" id="SFLDS00019">
    <property type="entry name" value="Glutathione_Transferase_(cytos"/>
    <property type="match status" value="1"/>
</dbReference>
<dbReference type="NCBIfam" id="NF007831">
    <property type="entry name" value="PRK10542.1"/>
    <property type="match status" value="1"/>
</dbReference>
<organism evidence="3 4">
    <name type="scientific">Roseateles aquae</name>
    <dbReference type="NCBI Taxonomy" id="3077235"/>
    <lineage>
        <taxon>Bacteria</taxon>
        <taxon>Pseudomonadati</taxon>
        <taxon>Pseudomonadota</taxon>
        <taxon>Betaproteobacteria</taxon>
        <taxon>Burkholderiales</taxon>
        <taxon>Sphaerotilaceae</taxon>
        <taxon>Roseateles</taxon>
    </lineage>
</organism>
<dbReference type="InterPro" id="IPR004046">
    <property type="entry name" value="GST_C"/>
</dbReference>